<organism evidence="1">
    <name type="scientific">marine sediment metagenome</name>
    <dbReference type="NCBI Taxonomy" id="412755"/>
    <lineage>
        <taxon>unclassified sequences</taxon>
        <taxon>metagenomes</taxon>
        <taxon>ecological metagenomes</taxon>
    </lineage>
</organism>
<feature type="non-terminal residue" evidence="1">
    <location>
        <position position="79"/>
    </location>
</feature>
<dbReference type="EMBL" id="BARW01041982">
    <property type="protein sequence ID" value="GAJ19399.1"/>
    <property type="molecule type" value="Genomic_DNA"/>
</dbReference>
<evidence type="ECO:0000313" key="1">
    <source>
        <dbReference type="EMBL" id="GAJ19399.1"/>
    </source>
</evidence>
<dbReference type="AlphaFoldDB" id="X1UPH6"/>
<comment type="caution">
    <text evidence="1">The sequence shown here is derived from an EMBL/GenBank/DDBJ whole genome shotgun (WGS) entry which is preliminary data.</text>
</comment>
<dbReference type="InterPro" id="IPR027396">
    <property type="entry name" value="DsrEFH-like"/>
</dbReference>
<dbReference type="Pfam" id="PF13686">
    <property type="entry name" value="DrsE_2"/>
    <property type="match status" value="1"/>
</dbReference>
<accession>X1UPH6</accession>
<dbReference type="InterPro" id="IPR032836">
    <property type="entry name" value="DsrE2-like"/>
</dbReference>
<proteinExistence type="predicted"/>
<gene>
    <name evidence="1" type="ORF">S12H4_62518</name>
</gene>
<name>X1UPH6_9ZZZZ</name>
<reference evidence="1" key="1">
    <citation type="journal article" date="2014" name="Front. Microbiol.">
        <title>High frequency of phylogenetically diverse reductive dehalogenase-homologous genes in deep subseafloor sedimentary metagenomes.</title>
        <authorList>
            <person name="Kawai M."/>
            <person name="Futagami T."/>
            <person name="Toyoda A."/>
            <person name="Takaki Y."/>
            <person name="Nishi S."/>
            <person name="Hori S."/>
            <person name="Arai W."/>
            <person name="Tsubouchi T."/>
            <person name="Morono Y."/>
            <person name="Uchiyama I."/>
            <person name="Ito T."/>
            <person name="Fujiyama A."/>
            <person name="Inagaki F."/>
            <person name="Takami H."/>
        </authorList>
    </citation>
    <scope>NUCLEOTIDE SEQUENCE</scope>
    <source>
        <strain evidence="1">Expedition CK06-06</strain>
    </source>
</reference>
<protein>
    <submittedName>
        <fullName evidence="1">Uncharacterized protein</fullName>
    </submittedName>
</protein>
<feature type="non-terminal residue" evidence="1">
    <location>
        <position position="1"/>
    </location>
</feature>
<sequence>TGNQLLRIIKEGTTTRAWIKKGSEQIMDNLKNKEINSTGNDKTMVVFSGNLDKAIASFIITNGAAAMGRKVTMFFTFWG</sequence>
<dbReference type="Gene3D" id="3.40.1260.10">
    <property type="entry name" value="DsrEFH-like"/>
    <property type="match status" value="1"/>
</dbReference>